<evidence type="ECO:0000313" key="5">
    <source>
        <dbReference type="Proteomes" id="UP000336646"/>
    </source>
</evidence>
<dbReference type="InterPro" id="IPR002508">
    <property type="entry name" value="MurNAc-LAA_cat"/>
</dbReference>
<protein>
    <submittedName>
        <fullName evidence="4">N-acetylmuramoyl-L-alanine amidase</fullName>
    </submittedName>
</protein>
<dbReference type="GeneID" id="74901530"/>
<dbReference type="SUPFAM" id="SSF53187">
    <property type="entry name" value="Zn-dependent exopeptidases"/>
    <property type="match status" value="1"/>
</dbReference>
<dbReference type="EMBL" id="RXIR01000033">
    <property type="protein sequence ID" value="TVS26209.1"/>
    <property type="molecule type" value="Genomic_DNA"/>
</dbReference>
<comment type="caution">
    <text evidence="4">The sequence shown here is derived from an EMBL/GenBank/DDBJ whole genome shotgun (WGS) entry which is preliminary data.</text>
</comment>
<dbReference type="Gene3D" id="1.10.101.10">
    <property type="entry name" value="PGBD-like superfamily/PGBD"/>
    <property type="match status" value="2"/>
</dbReference>
<dbReference type="InterPro" id="IPR036365">
    <property type="entry name" value="PGBD-like_sf"/>
</dbReference>
<evidence type="ECO:0000259" key="2">
    <source>
        <dbReference type="SMART" id="SM00646"/>
    </source>
</evidence>
<gene>
    <name evidence="4" type="ORF">EKI59_10945</name>
    <name evidence="3" type="ORF">H0H28_11680</name>
</gene>
<evidence type="ECO:0000313" key="3">
    <source>
        <dbReference type="EMBL" id="MBA4505957.1"/>
    </source>
</evidence>
<keyword evidence="6" id="KW-1185">Reference proteome</keyword>
<reference evidence="3 6" key="2">
    <citation type="submission" date="2020-07" db="EMBL/GenBank/DDBJ databases">
        <authorList>
            <person name="Khare M."/>
        </authorList>
    </citation>
    <scope>NUCLEOTIDE SEQUENCE [LARGE SCALE GENOMIC DNA]</scope>
    <source>
        <strain evidence="3 6">P8776</strain>
    </source>
</reference>
<dbReference type="InterPro" id="IPR036366">
    <property type="entry name" value="PGBDSf"/>
</dbReference>
<dbReference type="PANTHER" id="PTHR30404">
    <property type="entry name" value="N-ACETYLMURAMOYL-L-ALANINE AMIDASE"/>
    <property type="match status" value="1"/>
</dbReference>
<keyword evidence="1" id="KW-0378">Hydrolase</keyword>
<dbReference type="CDD" id="cd02696">
    <property type="entry name" value="MurNAc-LAA"/>
    <property type="match status" value="1"/>
</dbReference>
<sequence>MTDVYRVGDSSARVAEVRSTLARLGMLDGYDGKVGEWNSRQFSHQELLFDAQLAESLKAFQQSRGIVPTGEIDTVTLRELREASYTLGARVLSFQPNQIMVGDDVRQLQEQLQELGFYSHRVDGHFNKQTHKALVNYQINSGLEGDGVCGSDTLHALSLLGRRITGGSAHAIRERERVRQAGPRLSGKRVVIDPSVHCSAHGTSVRGPYGDISEEEILWDLAQRVEGRMVAAGMETIFSRPRGDNPSAKERAELANSFNADLIISLQLDRYHNELANGVATFYFGSQSGASSLTGETLSGYIQREIAARTDLRNCYNHGRTWDLLRLSKMPAVEVVAGYVTNPHDVKIVANPRERDCIAEAIVVAVKRLYLLEEDDKPTGTYSFTELLRHEHAM</sequence>
<dbReference type="AlphaFoldDB" id="A0A6C1TY81"/>
<dbReference type="SMART" id="SM00646">
    <property type="entry name" value="Ami_3"/>
    <property type="match status" value="1"/>
</dbReference>
<evidence type="ECO:0000256" key="1">
    <source>
        <dbReference type="ARBA" id="ARBA00022801"/>
    </source>
</evidence>
<reference evidence="4 5" key="1">
    <citation type="submission" date="2018-12" db="EMBL/GenBank/DDBJ databases">
        <title>Corynebacterium sanguinis sp. nov., a clinically-associated and environmental corynebacterium.</title>
        <authorList>
            <person name="Gonzales-Siles L."/>
            <person name="Jaen-Luchoro D."/>
            <person name="Cardew S."/>
            <person name="Inganas E."/>
            <person name="Ohlen M."/>
            <person name="Jensie-Markopolous S."/>
            <person name="Pinyeiro-Iglesias B."/>
            <person name="Molin K."/>
            <person name="Skovbjerg S."/>
            <person name="Svensson-Stadler L."/>
            <person name="Funke G."/>
            <person name="Moore E.R.B."/>
        </authorList>
    </citation>
    <scope>NUCLEOTIDE SEQUENCE [LARGE SCALE GENOMIC DNA]</scope>
    <source>
        <strain evidence="4 5">58734</strain>
    </source>
</reference>
<dbReference type="GO" id="GO:0030288">
    <property type="term" value="C:outer membrane-bounded periplasmic space"/>
    <property type="evidence" value="ECO:0007669"/>
    <property type="project" value="TreeGrafter"/>
</dbReference>
<dbReference type="Proteomes" id="UP000580709">
    <property type="component" value="Unassembled WGS sequence"/>
</dbReference>
<dbReference type="EMBL" id="JACEOR010000538">
    <property type="protein sequence ID" value="MBA4505957.1"/>
    <property type="molecule type" value="Genomic_DNA"/>
</dbReference>
<organism evidence="4 5">
    <name type="scientific">Corynebacterium sanguinis</name>
    <dbReference type="NCBI Taxonomy" id="2594913"/>
    <lineage>
        <taxon>Bacteria</taxon>
        <taxon>Bacillati</taxon>
        <taxon>Actinomycetota</taxon>
        <taxon>Actinomycetes</taxon>
        <taxon>Mycobacteriales</taxon>
        <taxon>Corynebacteriaceae</taxon>
        <taxon>Corynebacterium</taxon>
    </lineage>
</organism>
<evidence type="ECO:0000313" key="4">
    <source>
        <dbReference type="EMBL" id="TVS26209.1"/>
    </source>
</evidence>
<evidence type="ECO:0000313" key="6">
    <source>
        <dbReference type="Proteomes" id="UP000580709"/>
    </source>
</evidence>
<dbReference type="InterPro" id="IPR050695">
    <property type="entry name" value="N-acetylmuramoyl_amidase_3"/>
</dbReference>
<dbReference type="SUPFAM" id="SSF47090">
    <property type="entry name" value="PGBD-like"/>
    <property type="match status" value="2"/>
</dbReference>
<dbReference type="Gene3D" id="3.40.630.40">
    <property type="entry name" value="Zn-dependent exopeptidases"/>
    <property type="match status" value="1"/>
</dbReference>
<feature type="domain" description="MurNAc-LAA" evidence="2">
    <location>
        <begin position="252"/>
        <end position="367"/>
    </location>
</feature>
<dbReference type="Pfam" id="PF01471">
    <property type="entry name" value="PG_binding_1"/>
    <property type="match status" value="2"/>
</dbReference>
<accession>A0A6C1TY81</accession>
<dbReference type="PANTHER" id="PTHR30404:SF0">
    <property type="entry name" value="N-ACETYLMURAMOYL-L-ALANINE AMIDASE AMIC"/>
    <property type="match status" value="1"/>
</dbReference>
<dbReference type="OrthoDB" id="9810670at2"/>
<dbReference type="Proteomes" id="UP000336646">
    <property type="component" value="Unassembled WGS sequence"/>
</dbReference>
<dbReference type="RefSeq" id="WP_136652521.1">
    <property type="nucleotide sequence ID" value="NZ_CP038157.1"/>
</dbReference>
<dbReference type="GO" id="GO:0008745">
    <property type="term" value="F:N-acetylmuramoyl-L-alanine amidase activity"/>
    <property type="evidence" value="ECO:0007669"/>
    <property type="project" value="InterPro"/>
</dbReference>
<proteinExistence type="predicted"/>
<dbReference type="InterPro" id="IPR002477">
    <property type="entry name" value="Peptidoglycan-bd-like"/>
</dbReference>
<name>A0A6C1TY81_9CORY</name>
<dbReference type="GO" id="GO:0009253">
    <property type="term" value="P:peptidoglycan catabolic process"/>
    <property type="evidence" value="ECO:0007669"/>
    <property type="project" value="InterPro"/>
</dbReference>
<dbReference type="Pfam" id="PF01520">
    <property type="entry name" value="Amidase_3"/>
    <property type="match status" value="1"/>
</dbReference>